<dbReference type="Proteomes" id="UP000322699">
    <property type="component" value="Unassembled WGS sequence"/>
</dbReference>
<feature type="binding site" evidence="10">
    <location>
        <begin position="170"/>
        <end position="172"/>
    </location>
    <ligand>
        <name>thiamine diphosphate</name>
        <dbReference type="ChEBI" id="CHEBI:58937"/>
    </ligand>
</feature>
<comment type="pathway">
    <text evidence="1 10">Metabolic intermediate biosynthesis; 1-deoxy-D-xylulose 5-phosphate biosynthesis; 1-deoxy-D-xylulose 5-phosphate from D-glyceraldehyde 3-phosphate and pyruvate: step 1/1.</text>
</comment>
<feature type="binding site" evidence="10">
    <location>
        <begin position="203"/>
        <end position="204"/>
    </location>
    <ligand>
        <name>thiamine diphosphate</name>
        <dbReference type="ChEBI" id="CHEBI:58937"/>
    </ligand>
</feature>
<dbReference type="GO" id="GO:0008661">
    <property type="term" value="F:1-deoxy-D-xylulose-5-phosphate synthase activity"/>
    <property type="evidence" value="ECO:0007669"/>
    <property type="project" value="UniProtKB-UniRule"/>
</dbReference>
<dbReference type="InterPro" id="IPR020826">
    <property type="entry name" value="Transketolase_BS"/>
</dbReference>
<dbReference type="SUPFAM" id="SSF52922">
    <property type="entry name" value="TK C-terminal domain-like"/>
    <property type="match status" value="1"/>
</dbReference>
<comment type="function">
    <text evidence="10">Catalyzes the acyloin condensation reaction between C atoms 2 and 3 of pyruvate and glyceraldehyde 3-phosphate to yield 1-deoxy-D-xylulose-5-phosphate (DXP).</text>
</comment>
<evidence type="ECO:0000313" key="13">
    <source>
        <dbReference type="EMBL" id="KAA1259550.1"/>
    </source>
</evidence>
<dbReference type="AlphaFoldDB" id="A0A5B1CIW2"/>
<dbReference type="GO" id="GO:0009228">
    <property type="term" value="P:thiamine biosynthetic process"/>
    <property type="evidence" value="ECO:0007669"/>
    <property type="project" value="UniProtKB-UniRule"/>
</dbReference>
<dbReference type="EC" id="2.2.1.7" evidence="10"/>
<dbReference type="InterPro" id="IPR029061">
    <property type="entry name" value="THDP-binding"/>
</dbReference>
<dbReference type="InterPro" id="IPR005475">
    <property type="entry name" value="Transketolase-like_Pyr-bd"/>
</dbReference>
<proteinExistence type="inferred from homology"/>
<feature type="domain" description="Transketolase-like pyrimidine-binding" evidence="12">
    <location>
        <begin position="375"/>
        <end position="539"/>
    </location>
</feature>
<comment type="subunit">
    <text evidence="3 10">Homodimer.</text>
</comment>
<comment type="catalytic activity">
    <reaction evidence="10">
        <text>D-glyceraldehyde 3-phosphate + pyruvate + H(+) = 1-deoxy-D-xylulose 5-phosphate + CO2</text>
        <dbReference type="Rhea" id="RHEA:12605"/>
        <dbReference type="ChEBI" id="CHEBI:15361"/>
        <dbReference type="ChEBI" id="CHEBI:15378"/>
        <dbReference type="ChEBI" id="CHEBI:16526"/>
        <dbReference type="ChEBI" id="CHEBI:57792"/>
        <dbReference type="ChEBI" id="CHEBI:59776"/>
        <dbReference type="EC" id="2.2.1.7"/>
    </reaction>
</comment>
<evidence type="ECO:0000256" key="2">
    <source>
        <dbReference type="ARBA" id="ARBA00011081"/>
    </source>
</evidence>
<evidence type="ECO:0000256" key="1">
    <source>
        <dbReference type="ARBA" id="ARBA00004980"/>
    </source>
</evidence>
<feature type="binding site" evidence="10">
    <location>
        <position position="231"/>
    </location>
    <ligand>
        <name>Mg(2+)</name>
        <dbReference type="ChEBI" id="CHEBI:18420"/>
    </ligand>
</feature>
<dbReference type="EMBL" id="VRLW01000001">
    <property type="protein sequence ID" value="KAA1259550.1"/>
    <property type="molecule type" value="Genomic_DNA"/>
</dbReference>
<evidence type="ECO:0000259" key="12">
    <source>
        <dbReference type="SMART" id="SM00861"/>
    </source>
</evidence>
<feature type="region of interest" description="Disordered" evidence="11">
    <location>
        <begin position="1"/>
        <end position="58"/>
    </location>
</feature>
<keyword evidence="8 10" id="KW-0786">Thiamine pyrophosphate</keyword>
<comment type="cofactor">
    <cofactor evidence="10">
        <name>Mg(2+)</name>
        <dbReference type="ChEBI" id="CHEBI:18420"/>
    </cofactor>
    <text evidence="10">Binds 1 Mg(2+) ion per subunit.</text>
</comment>
<evidence type="ECO:0000256" key="6">
    <source>
        <dbReference type="ARBA" id="ARBA00022842"/>
    </source>
</evidence>
<comment type="similarity">
    <text evidence="2 10">Belongs to the transketolase family. DXPS subfamily.</text>
</comment>
<dbReference type="Pfam" id="PF02780">
    <property type="entry name" value="Transketolase_C"/>
    <property type="match status" value="1"/>
</dbReference>
<dbReference type="GO" id="GO:0016114">
    <property type="term" value="P:terpenoid biosynthetic process"/>
    <property type="evidence" value="ECO:0007669"/>
    <property type="project" value="UniProtKB-UniRule"/>
</dbReference>
<dbReference type="GO" id="GO:0000287">
    <property type="term" value="F:magnesium ion binding"/>
    <property type="evidence" value="ECO:0007669"/>
    <property type="project" value="UniProtKB-UniRule"/>
</dbReference>
<dbReference type="InterPro" id="IPR005477">
    <property type="entry name" value="Dxylulose-5-P_synthase"/>
</dbReference>
<feature type="binding site" evidence="10">
    <location>
        <position position="129"/>
    </location>
    <ligand>
        <name>thiamine diphosphate</name>
        <dbReference type="ChEBI" id="CHEBI:58937"/>
    </ligand>
</feature>
<gene>
    <name evidence="10 13" type="primary">dxs</name>
    <name evidence="13" type="ORF">LF1_20840</name>
</gene>
<dbReference type="FunFam" id="3.40.50.920:FF:000002">
    <property type="entry name" value="1-deoxy-D-xylulose-5-phosphate synthase"/>
    <property type="match status" value="1"/>
</dbReference>
<dbReference type="GO" id="GO:0005829">
    <property type="term" value="C:cytosol"/>
    <property type="evidence" value="ECO:0007669"/>
    <property type="project" value="TreeGrafter"/>
</dbReference>
<dbReference type="InterPro" id="IPR009014">
    <property type="entry name" value="Transketo_C/PFOR_II"/>
</dbReference>
<dbReference type="Gene3D" id="3.40.50.970">
    <property type="match status" value="2"/>
</dbReference>
<dbReference type="PANTHER" id="PTHR43322">
    <property type="entry name" value="1-D-DEOXYXYLULOSE 5-PHOSPHATE SYNTHASE-RELATED"/>
    <property type="match status" value="1"/>
</dbReference>
<comment type="caution">
    <text evidence="13">The sequence shown here is derived from an EMBL/GenBank/DDBJ whole genome shotgun (WGS) entry which is preliminary data.</text>
</comment>
<dbReference type="Pfam" id="PF13292">
    <property type="entry name" value="DXP_synthase_N"/>
    <property type="match status" value="1"/>
</dbReference>
<dbReference type="GO" id="GO:0030976">
    <property type="term" value="F:thiamine pyrophosphate binding"/>
    <property type="evidence" value="ECO:0007669"/>
    <property type="project" value="UniProtKB-UniRule"/>
</dbReference>
<evidence type="ECO:0000256" key="11">
    <source>
        <dbReference type="SAM" id="MobiDB-lite"/>
    </source>
</evidence>
<dbReference type="CDD" id="cd07033">
    <property type="entry name" value="TPP_PYR_DXS_TK_like"/>
    <property type="match status" value="1"/>
</dbReference>
<feature type="binding site" evidence="10">
    <location>
        <position position="426"/>
    </location>
    <ligand>
        <name>thiamine diphosphate</name>
        <dbReference type="ChEBI" id="CHEBI:58937"/>
    </ligand>
</feature>
<dbReference type="Pfam" id="PF02779">
    <property type="entry name" value="Transket_pyr"/>
    <property type="match status" value="1"/>
</dbReference>
<feature type="binding site" evidence="10">
    <location>
        <position position="231"/>
    </location>
    <ligand>
        <name>thiamine diphosphate</name>
        <dbReference type="ChEBI" id="CHEBI:58937"/>
    </ligand>
</feature>
<feature type="compositionally biased region" description="Polar residues" evidence="11">
    <location>
        <begin position="10"/>
        <end position="20"/>
    </location>
</feature>
<protein>
    <recommendedName>
        <fullName evidence="10">1-deoxy-D-xylulose-5-phosphate synthase</fullName>
        <ecNumber evidence="10">2.2.1.7</ecNumber>
    </recommendedName>
    <alternativeName>
        <fullName evidence="10">1-deoxyxylulose-5-phosphate synthase</fullName>
        <shortName evidence="10">DXP synthase</shortName>
        <shortName evidence="10">DXPS</shortName>
    </alternativeName>
</protein>
<feature type="compositionally biased region" description="Basic and acidic residues" evidence="11">
    <location>
        <begin position="25"/>
        <end position="36"/>
    </location>
</feature>
<dbReference type="InterPro" id="IPR033248">
    <property type="entry name" value="Transketolase_C"/>
</dbReference>
<dbReference type="HAMAP" id="MF_00315">
    <property type="entry name" value="DXP_synth"/>
    <property type="match status" value="1"/>
</dbReference>
<reference evidence="13 14" key="1">
    <citation type="submission" date="2019-08" db="EMBL/GenBank/DDBJ databases">
        <title>Deep-cultivation of Planctomycetes and their phenomic and genomic characterization uncovers novel biology.</title>
        <authorList>
            <person name="Wiegand S."/>
            <person name="Jogler M."/>
            <person name="Boedeker C."/>
            <person name="Pinto D."/>
            <person name="Vollmers J."/>
            <person name="Rivas-Marin E."/>
            <person name="Kohn T."/>
            <person name="Peeters S.H."/>
            <person name="Heuer A."/>
            <person name="Rast P."/>
            <person name="Oberbeckmann S."/>
            <person name="Bunk B."/>
            <person name="Jeske O."/>
            <person name="Meyerdierks A."/>
            <person name="Storesund J.E."/>
            <person name="Kallscheuer N."/>
            <person name="Luecker S."/>
            <person name="Lage O.M."/>
            <person name="Pohl T."/>
            <person name="Merkel B.J."/>
            <person name="Hornburger P."/>
            <person name="Mueller R.-W."/>
            <person name="Bruemmer F."/>
            <person name="Labrenz M."/>
            <person name="Spormann A.M."/>
            <person name="Op Den Camp H."/>
            <person name="Overmann J."/>
            <person name="Amann R."/>
            <person name="Jetten M.S.M."/>
            <person name="Mascher T."/>
            <person name="Medema M.H."/>
            <person name="Devos D.P."/>
            <person name="Kaster A.-K."/>
            <person name="Ovreas L."/>
            <person name="Rohde M."/>
            <person name="Galperin M.Y."/>
            <person name="Jogler C."/>
        </authorList>
    </citation>
    <scope>NUCLEOTIDE SEQUENCE [LARGE SCALE GENOMIC DNA]</scope>
    <source>
        <strain evidence="13 14">LF1</strain>
    </source>
</reference>
<organism evidence="13 14">
    <name type="scientific">Rubripirellula obstinata</name>
    <dbReference type="NCBI Taxonomy" id="406547"/>
    <lineage>
        <taxon>Bacteria</taxon>
        <taxon>Pseudomonadati</taxon>
        <taxon>Planctomycetota</taxon>
        <taxon>Planctomycetia</taxon>
        <taxon>Pirellulales</taxon>
        <taxon>Pirellulaceae</taxon>
        <taxon>Rubripirellula</taxon>
    </lineage>
</organism>
<evidence type="ECO:0000256" key="10">
    <source>
        <dbReference type="HAMAP-Rule" id="MF_00315"/>
    </source>
</evidence>
<feature type="binding site" evidence="10">
    <location>
        <position position="202"/>
    </location>
    <ligand>
        <name>Mg(2+)</name>
        <dbReference type="ChEBI" id="CHEBI:18420"/>
    </ligand>
</feature>
<dbReference type="UniPathway" id="UPA00064">
    <property type="reaction ID" value="UER00091"/>
</dbReference>
<dbReference type="PROSITE" id="PS00802">
    <property type="entry name" value="TRANSKETOLASE_2"/>
    <property type="match status" value="1"/>
</dbReference>
<keyword evidence="7 10" id="KW-0784">Thiamine biosynthesis</keyword>
<accession>A0A5B1CIW2</accession>
<dbReference type="NCBIfam" id="TIGR00204">
    <property type="entry name" value="dxs"/>
    <property type="match status" value="1"/>
</dbReference>
<dbReference type="Gene3D" id="3.40.50.920">
    <property type="match status" value="1"/>
</dbReference>
<feature type="binding site" evidence="10">
    <location>
        <position position="342"/>
    </location>
    <ligand>
        <name>thiamine diphosphate</name>
        <dbReference type="ChEBI" id="CHEBI:58937"/>
    </ligand>
</feature>
<evidence type="ECO:0000256" key="9">
    <source>
        <dbReference type="ARBA" id="ARBA00023229"/>
    </source>
</evidence>
<evidence type="ECO:0000313" key="14">
    <source>
        <dbReference type="Proteomes" id="UP000322699"/>
    </source>
</evidence>
<evidence type="ECO:0000256" key="8">
    <source>
        <dbReference type="ARBA" id="ARBA00023052"/>
    </source>
</evidence>
<dbReference type="PANTHER" id="PTHR43322:SF5">
    <property type="entry name" value="1-DEOXY-D-XYLULOSE-5-PHOSPHATE SYNTHASE, CHLOROPLASTIC"/>
    <property type="match status" value="1"/>
</dbReference>
<keyword evidence="4 10" id="KW-0808">Transferase</keyword>
<sequence length="686" mass="74934">MVGGLRFGANSLTDTSSSSDFPAPDNKDRHTGKEMPESNQHNPGKAADPDHHSLGQHPLLASLGDAMPLREMSQDQLTDVAAEVRDVLCNLLATRTAHFASNLGVVELCLALHCEFDFREDRLVWDTGHQIYPHKLVTGRYHDFPSIRTQGGLMGYPNPAESPYDLFMTGHAGCSVSTAIGLRSGDVLMKQPGRKSVAVIGDGAFPSGIVFEALNNAGELDDDLTIVLNDNKMSICHRVGAVASYLDKLRVNPFYSGLKSEVVKLLDHVPMFGDPAERFLAQMKEGVKAGLLGGMLFEELGIRYVGPIDGHDVGLMRKYLKMARESSGPMLLHVVTEKGHGYKPAAEDPVYFHTPPAFTNVDATEETAPKSDGNPPYTLHARDAIRRKMTTNDKVTIITAAMCQGNKLEPVREQFPDRFFDVGICESHAVAFAAGQCKTGMRPIVDIYSTFLQRSYDQIFQEVALQDLPVVFMLDRAGLTGPDGPTHHGLFDIGYMRVFPNMVCMAPGYASELEPMLDFALDHDHPTSIRYPKASALELDHAPAKVEIGKSETLREGKDGTIVAFGAILDQALEAAQRLEGELDIQVINARFVKPIDHEMVKQVVESGNFVITAEEGARMGGFGSALLESAVEQRLDTRMITVLALPDEFIHHGDRGDLLDQHGLSCAAIMQACRDQACLNPVCNS</sequence>
<comment type="cofactor">
    <cofactor evidence="10">
        <name>thiamine diphosphate</name>
        <dbReference type="ChEBI" id="CHEBI:58937"/>
    </cofactor>
    <text evidence="10">Binds 1 thiamine pyrophosphate per subunit.</text>
</comment>
<evidence type="ECO:0000256" key="5">
    <source>
        <dbReference type="ARBA" id="ARBA00022723"/>
    </source>
</evidence>
<keyword evidence="14" id="KW-1185">Reference proteome</keyword>
<keyword evidence="6 10" id="KW-0460">Magnesium</keyword>
<keyword evidence="9 10" id="KW-0414">Isoprene biosynthesis</keyword>
<evidence type="ECO:0000256" key="4">
    <source>
        <dbReference type="ARBA" id="ARBA00022679"/>
    </source>
</evidence>
<dbReference type="NCBIfam" id="NF003933">
    <property type="entry name" value="PRK05444.2-2"/>
    <property type="match status" value="1"/>
</dbReference>
<name>A0A5B1CIW2_9BACT</name>
<evidence type="ECO:0000256" key="7">
    <source>
        <dbReference type="ARBA" id="ARBA00022977"/>
    </source>
</evidence>
<dbReference type="SUPFAM" id="SSF52518">
    <property type="entry name" value="Thiamin diphosphate-binding fold (THDP-binding)"/>
    <property type="match status" value="2"/>
</dbReference>
<dbReference type="SMART" id="SM00861">
    <property type="entry name" value="Transket_pyr"/>
    <property type="match status" value="1"/>
</dbReference>
<evidence type="ECO:0000256" key="3">
    <source>
        <dbReference type="ARBA" id="ARBA00011738"/>
    </source>
</evidence>
<dbReference type="GO" id="GO:0019288">
    <property type="term" value="P:isopentenyl diphosphate biosynthetic process, methylerythritol 4-phosphate pathway"/>
    <property type="evidence" value="ECO:0007669"/>
    <property type="project" value="TreeGrafter"/>
</dbReference>
<dbReference type="CDD" id="cd02007">
    <property type="entry name" value="TPP_DXS"/>
    <property type="match status" value="1"/>
</dbReference>
<keyword evidence="5 10" id="KW-0479">Metal-binding</keyword>